<proteinExistence type="predicted"/>
<gene>
    <name evidence="7" type="ORF">H4075_10155</name>
</gene>
<name>A0A7G5XM04_9BACT</name>
<sequence>MRKSYLSLIMGLVFITISFSKCADNEQSQTVGESATGSEKNKFGGYETKEKWGEHLVTIAGCNDCHTPKIMTPQGPVDDSSLMLSGHPASLPAPDVDRKQTESKGLVVTADFTAWIGPWGISYSANLTPHETGTGNWTERQFVYAIRNSISKGIPGSRSLMPPMSMMPVKHMTDDELKAIFAYLRTVKPVENNSVQPTPPVLAAKH</sequence>
<keyword evidence="3 4" id="KW-0408">Iron</keyword>
<evidence type="ECO:0000256" key="5">
    <source>
        <dbReference type="SAM" id="SignalP"/>
    </source>
</evidence>
<feature type="chain" id="PRO_5028832963" evidence="5">
    <location>
        <begin position="24"/>
        <end position="206"/>
    </location>
</feature>
<evidence type="ECO:0000256" key="4">
    <source>
        <dbReference type="PROSITE-ProRule" id="PRU00433"/>
    </source>
</evidence>
<keyword evidence="1 4" id="KW-0349">Heme</keyword>
<keyword evidence="5" id="KW-0732">Signal</keyword>
<dbReference type="InterPro" id="IPR036909">
    <property type="entry name" value="Cyt_c-like_dom_sf"/>
</dbReference>
<keyword evidence="2 4" id="KW-0479">Metal-binding</keyword>
<feature type="domain" description="Cytochrome c" evidence="6">
    <location>
        <begin position="48"/>
        <end position="188"/>
    </location>
</feature>
<dbReference type="GO" id="GO:0020037">
    <property type="term" value="F:heme binding"/>
    <property type="evidence" value="ECO:0007669"/>
    <property type="project" value="InterPro"/>
</dbReference>
<accession>A0A7G5XM04</accession>
<evidence type="ECO:0000256" key="1">
    <source>
        <dbReference type="ARBA" id="ARBA00022617"/>
    </source>
</evidence>
<keyword evidence="8" id="KW-1185">Reference proteome</keyword>
<organism evidence="7 8">
    <name type="scientific">Lacibacter sediminis</name>
    <dbReference type="NCBI Taxonomy" id="2760713"/>
    <lineage>
        <taxon>Bacteria</taxon>
        <taxon>Pseudomonadati</taxon>
        <taxon>Bacteroidota</taxon>
        <taxon>Chitinophagia</taxon>
        <taxon>Chitinophagales</taxon>
        <taxon>Chitinophagaceae</taxon>
        <taxon>Lacibacter</taxon>
    </lineage>
</organism>
<evidence type="ECO:0000256" key="3">
    <source>
        <dbReference type="ARBA" id="ARBA00023004"/>
    </source>
</evidence>
<evidence type="ECO:0000313" key="8">
    <source>
        <dbReference type="Proteomes" id="UP000515344"/>
    </source>
</evidence>
<protein>
    <submittedName>
        <fullName evidence="7">Cytochrome c</fullName>
    </submittedName>
</protein>
<dbReference type="EMBL" id="CP060007">
    <property type="protein sequence ID" value="QNA46507.1"/>
    <property type="molecule type" value="Genomic_DNA"/>
</dbReference>
<dbReference type="KEGG" id="lacs:H4075_10155"/>
<dbReference type="Proteomes" id="UP000515344">
    <property type="component" value="Chromosome"/>
</dbReference>
<dbReference type="PROSITE" id="PS51007">
    <property type="entry name" value="CYTC"/>
    <property type="match status" value="1"/>
</dbReference>
<dbReference type="InterPro" id="IPR009056">
    <property type="entry name" value="Cyt_c-like_dom"/>
</dbReference>
<feature type="signal peptide" evidence="5">
    <location>
        <begin position="1"/>
        <end position="23"/>
    </location>
</feature>
<dbReference type="Pfam" id="PF00034">
    <property type="entry name" value="Cytochrom_C"/>
    <property type="match status" value="1"/>
</dbReference>
<evidence type="ECO:0000259" key="6">
    <source>
        <dbReference type="PROSITE" id="PS51007"/>
    </source>
</evidence>
<dbReference type="RefSeq" id="WP_182806399.1">
    <property type="nucleotide sequence ID" value="NZ_CP060007.1"/>
</dbReference>
<dbReference type="SUPFAM" id="SSF46626">
    <property type="entry name" value="Cytochrome c"/>
    <property type="match status" value="1"/>
</dbReference>
<dbReference type="Gene3D" id="1.10.760.10">
    <property type="entry name" value="Cytochrome c-like domain"/>
    <property type="match status" value="1"/>
</dbReference>
<dbReference type="GO" id="GO:0046872">
    <property type="term" value="F:metal ion binding"/>
    <property type="evidence" value="ECO:0007669"/>
    <property type="project" value="UniProtKB-KW"/>
</dbReference>
<dbReference type="GO" id="GO:0009055">
    <property type="term" value="F:electron transfer activity"/>
    <property type="evidence" value="ECO:0007669"/>
    <property type="project" value="InterPro"/>
</dbReference>
<dbReference type="AlphaFoldDB" id="A0A7G5XM04"/>
<reference evidence="8" key="1">
    <citation type="submission" date="2020-08" db="EMBL/GenBank/DDBJ databases">
        <title>Lacibacter sp. S13-6-6 genome sequencing.</title>
        <authorList>
            <person name="Jin L."/>
        </authorList>
    </citation>
    <scope>NUCLEOTIDE SEQUENCE [LARGE SCALE GENOMIC DNA]</scope>
    <source>
        <strain evidence="8">S13-6-6</strain>
    </source>
</reference>
<evidence type="ECO:0000256" key="2">
    <source>
        <dbReference type="ARBA" id="ARBA00022723"/>
    </source>
</evidence>
<evidence type="ECO:0000313" key="7">
    <source>
        <dbReference type="EMBL" id="QNA46507.1"/>
    </source>
</evidence>